<dbReference type="SMART" id="SM00646">
    <property type="entry name" value="Ami_3"/>
    <property type="match status" value="1"/>
</dbReference>
<dbReference type="CDD" id="cd02696">
    <property type="entry name" value="MurNAc-LAA"/>
    <property type="match status" value="1"/>
</dbReference>
<comment type="caution">
    <text evidence="3">The sequence shown here is derived from an EMBL/GenBank/DDBJ whole genome shotgun (WGS) entry which is preliminary data.</text>
</comment>
<dbReference type="InterPro" id="IPR002508">
    <property type="entry name" value="MurNAc-LAA_cat"/>
</dbReference>
<evidence type="ECO:0000313" key="3">
    <source>
        <dbReference type="EMBL" id="HIU93580.1"/>
    </source>
</evidence>
<proteinExistence type="predicted"/>
<dbReference type="PANTHER" id="PTHR30404">
    <property type="entry name" value="N-ACETYLMURAMOYL-L-ALANINE AMIDASE"/>
    <property type="match status" value="1"/>
</dbReference>
<gene>
    <name evidence="3" type="ORF">IAD24_00330</name>
</gene>
<accession>A0A9D1SSC4</accession>
<reference evidence="3" key="1">
    <citation type="submission" date="2020-10" db="EMBL/GenBank/DDBJ databases">
        <authorList>
            <person name="Gilroy R."/>
        </authorList>
    </citation>
    <scope>NUCLEOTIDE SEQUENCE</scope>
    <source>
        <strain evidence="3">ChiGjej2B2-16831</strain>
    </source>
</reference>
<organism evidence="3 4">
    <name type="scientific">Candidatus Aphodomorpha intestinavium</name>
    <dbReference type="NCBI Taxonomy" id="2840672"/>
    <lineage>
        <taxon>Bacteria</taxon>
        <taxon>Bacillati</taxon>
        <taxon>Bacillota</taxon>
        <taxon>Clostridia</taxon>
        <taxon>Eubacteriales</taxon>
        <taxon>Candidatus Aphodomorpha</taxon>
    </lineage>
</organism>
<reference evidence="3" key="2">
    <citation type="journal article" date="2021" name="PeerJ">
        <title>Extensive microbial diversity within the chicken gut microbiome revealed by metagenomics and culture.</title>
        <authorList>
            <person name="Gilroy R."/>
            <person name="Ravi A."/>
            <person name="Getino M."/>
            <person name="Pursley I."/>
            <person name="Horton D.L."/>
            <person name="Alikhan N.F."/>
            <person name="Baker D."/>
            <person name="Gharbi K."/>
            <person name="Hall N."/>
            <person name="Watson M."/>
            <person name="Adriaenssens E.M."/>
            <person name="Foster-Nyarko E."/>
            <person name="Jarju S."/>
            <person name="Secka A."/>
            <person name="Antonio M."/>
            <person name="Oren A."/>
            <person name="Chaudhuri R.R."/>
            <person name="La Ragione R."/>
            <person name="Hildebrand F."/>
            <person name="Pallen M.J."/>
        </authorList>
    </citation>
    <scope>NUCLEOTIDE SEQUENCE</scope>
    <source>
        <strain evidence="3">ChiGjej2B2-16831</strain>
    </source>
</reference>
<evidence type="ECO:0000259" key="2">
    <source>
        <dbReference type="SMART" id="SM00646"/>
    </source>
</evidence>
<dbReference type="Pfam" id="PF01520">
    <property type="entry name" value="Amidase_3"/>
    <property type="match status" value="1"/>
</dbReference>
<evidence type="ECO:0000313" key="4">
    <source>
        <dbReference type="Proteomes" id="UP000824128"/>
    </source>
</evidence>
<dbReference type="Gene3D" id="3.40.630.40">
    <property type="entry name" value="Zn-dependent exopeptidases"/>
    <property type="match status" value="1"/>
</dbReference>
<dbReference type="Proteomes" id="UP000824128">
    <property type="component" value="Unassembled WGS sequence"/>
</dbReference>
<dbReference type="InterPro" id="IPR050695">
    <property type="entry name" value="N-acetylmuramoyl_amidase_3"/>
</dbReference>
<sequence length="261" mass="28348">MLATQTPEPVTAVVELLPPTPCPTAIPTPEPTPEPPLLGAVIGIDPGHQYIYDPAPEPIAPGDSRTKQKVAGGARGTRTGAMEYEINLAVGLLLRNQLEALGATVHMTRTTDDVNISNRERAEFFNEHEVALGIRLHCNRSDRESARGAFMLIPSEYRTDHFEACQQAADCIIRAYCDTTDIPMCYEDRGGITTRGDQTGFNWCTRPIVGIEMGYLTNEEDELLLSDPDFQQTMAQGICEGIVRWYGAGGAADAAETIAPA</sequence>
<dbReference type="GO" id="GO:0030288">
    <property type="term" value="C:outer membrane-bounded periplasmic space"/>
    <property type="evidence" value="ECO:0007669"/>
    <property type="project" value="TreeGrafter"/>
</dbReference>
<dbReference type="GO" id="GO:0009253">
    <property type="term" value="P:peptidoglycan catabolic process"/>
    <property type="evidence" value="ECO:0007669"/>
    <property type="project" value="InterPro"/>
</dbReference>
<evidence type="ECO:0000256" key="1">
    <source>
        <dbReference type="ARBA" id="ARBA00022801"/>
    </source>
</evidence>
<name>A0A9D1SSC4_9FIRM</name>
<keyword evidence="1" id="KW-0378">Hydrolase</keyword>
<dbReference type="PANTHER" id="PTHR30404:SF0">
    <property type="entry name" value="N-ACETYLMURAMOYL-L-ALANINE AMIDASE AMIC"/>
    <property type="match status" value="1"/>
</dbReference>
<feature type="domain" description="MurNAc-LAA" evidence="2">
    <location>
        <begin position="114"/>
        <end position="243"/>
    </location>
</feature>
<dbReference type="GO" id="GO:0008745">
    <property type="term" value="F:N-acetylmuramoyl-L-alanine amidase activity"/>
    <property type="evidence" value="ECO:0007669"/>
    <property type="project" value="InterPro"/>
</dbReference>
<dbReference type="AlphaFoldDB" id="A0A9D1SSC4"/>
<dbReference type="EMBL" id="DVNZ01000012">
    <property type="protein sequence ID" value="HIU93580.1"/>
    <property type="molecule type" value="Genomic_DNA"/>
</dbReference>
<protein>
    <submittedName>
        <fullName evidence="3">N-acetylmuramoyl-L-alanine amidase</fullName>
    </submittedName>
</protein>
<dbReference type="SUPFAM" id="SSF53187">
    <property type="entry name" value="Zn-dependent exopeptidases"/>
    <property type="match status" value="1"/>
</dbReference>